<evidence type="ECO:0000259" key="1">
    <source>
        <dbReference type="Pfam" id="PF02602"/>
    </source>
</evidence>
<sequence>MRILFLRPEGSNIPKVDFAEVINMPIFSPICIDYPSLPLTEAYAFTSSNAVKCFHDFDKIKGKQIFSIGKSTAKELMAHGINSLYPPNYDSLDLAEFIKSKGIKSLTAIRSKKASNDLKNSLQNIEYHEIYDYDTIINKEEQEKSKDYLENCKIDVVVLTSSEIAKAVASSLKNCYKIVSIGPMTTKTILSLRPDLKIFQSKIYDIEGVIDLIKREVKFQ</sequence>
<evidence type="ECO:0000313" key="2">
    <source>
        <dbReference type="EMBL" id="PVU76756.1"/>
    </source>
</evidence>
<dbReference type="InterPro" id="IPR036108">
    <property type="entry name" value="4pyrrol_syn_uPrphyn_synt_sf"/>
</dbReference>
<dbReference type="InterPro" id="IPR003754">
    <property type="entry name" value="4pyrrol_synth_uPrphyn_synth"/>
</dbReference>
<gene>
    <name evidence="2" type="ORF">DDW13_02225</name>
</gene>
<accession>A0A2T9X9I3</accession>
<dbReference type="Pfam" id="PF02602">
    <property type="entry name" value="HEM4"/>
    <property type="match status" value="1"/>
</dbReference>
<name>A0A2T9X9I3_9CREN</name>
<dbReference type="SUPFAM" id="SSF69618">
    <property type="entry name" value="HemD-like"/>
    <property type="match status" value="1"/>
</dbReference>
<dbReference type="Proteomes" id="UP000245638">
    <property type="component" value="Unassembled WGS sequence"/>
</dbReference>
<feature type="domain" description="Tetrapyrrole biosynthesis uroporphyrinogen III synthase" evidence="1">
    <location>
        <begin position="41"/>
        <end position="192"/>
    </location>
</feature>
<dbReference type="CDD" id="cd06578">
    <property type="entry name" value="HemD"/>
    <property type="match status" value="1"/>
</dbReference>
<dbReference type="Gene3D" id="3.40.50.10090">
    <property type="match status" value="2"/>
</dbReference>
<comment type="caution">
    <text evidence="2">The sequence shown here is derived from an EMBL/GenBank/DDBJ whole genome shotgun (WGS) entry which is preliminary data.</text>
</comment>
<dbReference type="GO" id="GO:0004852">
    <property type="term" value="F:uroporphyrinogen-III synthase activity"/>
    <property type="evidence" value="ECO:0007669"/>
    <property type="project" value="InterPro"/>
</dbReference>
<dbReference type="GO" id="GO:0033014">
    <property type="term" value="P:tetrapyrrole biosynthetic process"/>
    <property type="evidence" value="ECO:0007669"/>
    <property type="project" value="InterPro"/>
</dbReference>
<proteinExistence type="predicted"/>
<dbReference type="EMBL" id="QEFD01000069">
    <property type="protein sequence ID" value="PVU76756.1"/>
    <property type="molecule type" value="Genomic_DNA"/>
</dbReference>
<dbReference type="AlphaFoldDB" id="A0A2T9X9I3"/>
<reference evidence="2 3" key="1">
    <citation type="journal article" date="2015" name="Appl. Environ. Microbiol.">
        <title>Nanoarchaeota, Their Sulfolobales Host, and Nanoarchaeota Virus Distribution across Yellowstone National Park Hot Springs.</title>
        <authorList>
            <person name="Munson-McGee J.H."/>
            <person name="Field E.K."/>
            <person name="Bateson M."/>
            <person name="Rooney C."/>
            <person name="Stepanauskas R."/>
            <person name="Young M.J."/>
        </authorList>
    </citation>
    <scope>NUCLEOTIDE SEQUENCE [LARGE SCALE GENOMIC DNA]</scope>
    <source>
        <strain evidence="2">SCGC AC-742_N10</strain>
    </source>
</reference>
<protein>
    <submittedName>
        <fullName evidence="2">Uroporphyrinogen III synthase</fullName>
    </submittedName>
</protein>
<evidence type="ECO:0000313" key="3">
    <source>
        <dbReference type="Proteomes" id="UP000245638"/>
    </source>
</evidence>
<organism evidence="2 3">
    <name type="scientific">Acidianus hospitalis</name>
    <dbReference type="NCBI Taxonomy" id="563177"/>
    <lineage>
        <taxon>Archaea</taxon>
        <taxon>Thermoproteota</taxon>
        <taxon>Thermoprotei</taxon>
        <taxon>Sulfolobales</taxon>
        <taxon>Sulfolobaceae</taxon>
        <taxon>Acidianus</taxon>
    </lineage>
</organism>